<feature type="compositionally biased region" description="Basic and acidic residues" evidence="1">
    <location>
        <begin position="27"/>
        <end position="37"/>
    </location>
</feature>
<accession>A0A2Z6RA11</accession>
<sequence length="142" mass="15930">MTVLLMNLQAMLARMESQYPKKPASPKIRDENNGEGKKKNKNKKILTVDPAFADSQDKEPASSPIILPPFPPKDNSVKATTSTTSISEPFSKEKKPKTLEEEATQIITRYQAPSGCTFIHDILIYDVPAKWDNYTLLKHLSI</sequence>
<evidence type="ECO:0000256" key="1">
    <source>
        <dbReference type="SAM" id="MobiDB-lite"/>
    </source>
</evidence>
<feature type="region of interest" description="Disordered" evidence="1">
    <location>
        <begin position="15"/>
        <end position="98"/>
    </location>
</feature>
<evidence type="ECO:0000313" key="2">
    <source>
        <dbReference type="EMBL" id="GBB89548.1"/>
    </source>
</evidence>
<comment type="caution">
    <text evidence="2">The sequence shown here is derived from an EMBL/GenBank/DDBJ whole genome shotgun (WGS) entry which is preliminary data.</text>
</comment>
<feature type="compositionally biased region" description="Polar residues" evidence="1">
    <location>
        <begin position="77"/>
        <end position="88"/>
    </location>
</feature>
<dbReference type="AlphaFoldDB" id="A0A2Z6RA11"/>
<name>A0A2Z6RA11_9GLOM</name>
<keyword evidence="3" id="KW-1185">Reference proteome</keyword>
<proteinExistence type="predicted"/>
<reference evidence="2 3" key="1">
    <citation type="submission" date="2017-11" db="EMBL/GenBank/DDBJ databases">
        <title>The genome of Rhizophagus clarus HR1 reveals common genetic basis of auxotrophy among arbuscular mycorrhizal fungi.</title>
        <authorList>
            <person name="Kobayashi Y."/>
        </authorList>
    </citation>
    <scope>NUCLEOTIDE SEQUENCE [LARGE SCALE GENOMIC DNA]</scope>
    <source>
        <strain evidence="2 3">HR1</strain>
    </source>
</reference>
<evidence type="ECO:0000313" key="3">
    <source>
        <dbReference type="Proteomes" id="UP000247702"/>
    </source>
</evidence>
<protein>
    <submittedName>
        <fullName evidence="2">Uncharacterized protein</fullName>
    </submittedName>
</protein>
<gene>
    <name evidence="2" type="ORF">RclHR1_16270002</name>
</gene>
<organism evidence="2 3">
    <name type="scientific">Rhizophagus clarus</name>
    <dbReference type="NCBI Taxonomy" id="94130"/>
    <lineage>
        <taxon>Eukaryota</taxon>
        <taxon>Fungi</taxon>
        <taxon>Fungi incertae sedis</taxon>
        <taxon>Mucoromycota</taxon>
        <taxon>Glomeromycotina</taxon>
        <taxon>Glomeromycetes</taxon>
        <taxon>Glomerales</taxon>
        <taxon>Glomeraceae</taxon>
        <taxon>Rhizophagus</taxon>
    </lineage>
</organism>
<dbReference type="EMBL" id="BEXD01000699">
    <property type="protein sequence ID" value="GBB89548.1"/>
    <property type="molecule type" value="Genomic_DNA"/>
</dbReference>
<dbReference type="Proteomes" id="UP000247702">
    <property type="component" value="Unassembled WGS sequence"/>
</dbReference>